<reference evidence="1 2" key="1">
    <citation type="submission" date="2008-07" db="EMBL/GenBank/DDBJ databases">
        <authorList>
            <person name="El-Sayed N."/>
            <person name="Caler E."/>
            <person name="Inman J."/>
            <person name="Amedeo P."/>
            <person name="Hass B."/>
            <person name="Wortman J."/>
        </authorList>
    </citation>
    <scope>NUCLEOTIDE SEQUENCE [LARGE SCALE GENOMIC DNA]</scope>
    <source>
        <strain evidence="2">ATCC 50983 / TXsc</strain>
    </source>
</reference>
<dbReference type="AlphaFoldDB" id="C5LMJ5"/>
<accession>C5LMJ5</accession>
<organism evidence="2">
    <name type="scientific">Perkinsus marinus (strain ATCC 50983 / TXsc)</name>
    <dbReference type="NCBI Taxonomy" id="423536"/>
    <lineage>
        <taxon>Eukaryota</taxon>
        <taxon>Sar</taxon>
        <taxon>Alveolata</taxon>
        <taxon>Perkinsozoa</taxon>
        <taxon>Perkinsea</taxon>
        <taxon>Perkinsida</taxon>
        <taxon>Perkinsidae</taxon>
        <taxon>Perkinsus</taxon>
    </lineage>
</organism>
<dbReference type="InParanoid" id="C5LMJ5"/>
<evidence type="ECO:0000313" key="1">
    <source>
        <dbReference type="EMBL" id="EER02048.1"/>
    </source>
</evidence>
<dbReference type="RefSeq" id="XP_002769330.1">
    <property type="nucleotide sequence ID" value="XM_002769284.1"/>
</dbReference>
<feature type="non-terminal residue" evidence="1">
    <location>
        <position position="106"/>
    </location>
</feature>
<dbReference type="Proteomes" id="UP000007800">
    <property type="component" value="Unassembled WGS sequence"/>
</dbReference>
<proteinExistence type="predicted"/>
<dbReference type="GeneID" id="9054761"/>
<dbReference type="EMBL" id="GG683561">
    <property type="protein sequence ID" value="EER02048.1"/>
    <property type="molecule type" value="Genomic_DNA"/>
</dbReference>
<gene>
    <name evidence="1" type="ORF">Pmar_PMAR001548</name>
</gene>
<keyword evidence="2" id="KW-1185">Reference proteome</keyword>
<name>C5LMJ5_PERM5</name>
<protein>
    <submittedName>
        <fullName evidence="1">Uncharacterized protein</fullName>
    </submittedName>
</protein>
<evidence type="ECO:0000313" key="2">
    <source>
        <dbReference type="Proteomes" id="UP000007800"/>
    </source>
</evidence>
<sequence length="106" mass="11956">MTIVEVKVVGAVFDVMTEDKIIGRSDAEGRARLLAYERSLILRPIKTIQSNRRWALSRQGLDFWAPLGQQSIGRYSFNNKIHMSSETSRAGQYDVMVAKRRGKAVG</sequence>